<gene>
    <name evidence="2" type="ORF">ENO47_01860</name>
</gene>
<dbReference type="EMBL" id="DSFP01000024">
    <property type="protein sequence ID" value="HEW45406.1"/>
    <property type="molecule type" value="Genomic_DNA"/>
</dbReference>
<dbReference type="AlphaFoldDB" id="A0A7C2ZFS8"/>
<evidence type="ECO:0000313" key="2">
    <source>
        <dbReference type="EMBL" id="HEW45406.1"/>
    </source>
</evidence>
<reference evidence="2" key="1">
    <citation type="journal article" date="2020" name="mSystems">
        <title>Genome- and Community-Level Interaction Insights into Carbon Utilization and Element Cycling Functions of Hydrothermarchaeota in Hydrothermal Sediment.</title>
        <authorList>
            <person name="Zhou Z."/>
            <person name="Liu Y."/>
            <person name="Xu W."/>
            <person name="Pan J."/>
            <person name="Luo Z.H."/>
            <person name="Li M."/>
        </authorList>
    </citation>
    <scope>NUCLEOTIDE SEQUENCE [LARGE SCALE GENOMIC DNA]</scope>
    <source>
        <strain evidence="2">SpSt-132</strain>
    </source>
</reference>
<feature type="signal peptide" evidence="1">
    <location>
        <begin position="1"/>
        <end position="17"/>
    </location>
</feature>
<protein>
    <submittedName>
        <fullName evidence="2">Uncharacterized protein</fullName>
    </submittedName>
</protein>
<proteinExistence type="predicted"/>
<feature type="chain" id="PRO_5028196866" evidence="1">
    <location>
        <begin position="18"/>
        <end position="155"/>
    </location>
</feature>
<sequence length="155" mass="18128">MVRFLVYLFALVSLSLAQENNVLIKTPLTKKLKDFNVSIGIVSIEELKKTFARAYALLEQHNGVPQKYDTHHLAVAIWKKEGDKIVYLSNYKVEAEVRSPILRAQRRELHKYPHQYGDNFGGWFQMGETGLYSINLYIKDEKGRTWKVNFDYMLQ</sequence>
<accession>A0A7C2ZFS8</accession>
<evidence type="ECO:0000256" key="1">
    <source>
        <dbReference type="SAM" id="SignalP"/>
    </source>
</evidence>
<name>A0A7C2ZFS8_9AQUI</name>
<keyword evidence="1" id="KW-0732">Signal</keyword>
<comment type="caution">
    <text evidence="2">The sequence shown here is derived from an EMBL/GenBank/DDBJ whole genome shotgun (WGS) entry which is preliminary data.</text>
</comment>
<organism evidence="2">
    <name type="scientific">Hydrogenobacter sp</name>
    <dbReference type="NCBI Taxonomy" id="2152829"/>
    <lineage>
        <taxon>Bacteria</taxon>
        <taxon>Pseudomonadati</taxon>
        <taxon>Aquificota</taxon>
        <taxon>Aquificia</taxon>
        <taxon>Aquificales</taxon>
        <taxon>Aquificaceae</taxon>
        <taxon>Hydrogenobacter</taxon>
    </lineage>
</organism>